<reference evidence="2 4" key="1">
    <citation type="submission" date="2018-11" db="EMBL/GenBank/DDBJ databases">
        <title>Genome squencing of methanotrophic bacteria isolated from alkaline groundwater in Korea.</title>
        <authorList>
            <person name="Nguyen L.N."/>
        </authorList>
    </citation>
    <scope>NUCLEOTIDE SEQUENCE [LARGE SCALE GENOMIC DNA]</scope>
    <source>
        <strain evidence="2 4">GW6</strain>
    </source>
</reference>
<evidence type="ECO:0000313" key="3">
    <source>
        <dbReference type="EMBL" id="QGM93914.1"/>
    </source>
</evidence>
<dbReference type="KEGG" id="mros:EHO51_16845"/>
<evidence type="ECO:0000313" key="2">
    <source>
        <dbReference type="EMBL" id="AZG78264.1"/>
    </source>
</evidence>
<proteinExistence type="predicted"/>
<evidence type="ECO:0000313" key="5">
    <source>
        <dbReference type="Proteomes" id="UP000424673"/>
    </source>
</evidence>
<dbReference type="EMBL" id="CP034086">
    <property type="protein sequence ID" value="AZG78264.1"/>
    <property type="molecule type" value="Genomic_DNA"/>
</dbReference>
<dbReference type="Proteomes" id="UP000273982">
    <property type="component" value="Chromosome"/>
</dbReference>
<gene>
    <name evidence="2" type="ORF">EHO51_16845</name>
    <name evidence="3" type="ORF">F7D13_07695</name>
</gene>
<dbReference type="EMBL" id="CP044328">
    <property type="protein sequence ID" value="QGM93914.1"/>
    <property type="molecule type" value="Genomic_DNA"/>
</dbReference>
<dbReference type="AlphaFoldDB" id="A0A3G8M9U6"/>
<evidence type="ECO:0000313" key="4">
    <source>
        <dbReference type="Proteomes" id="UP000273982"/>
    </source>
</evidence>
<protein>
    <submittedName>
        <fullName evidence="2">Uncharacterized protein</fullName>
    </submittedName>
</protein>
<dbReference type="Proteomes" id="UP000424673">
    <property type="component" value="Chromosome"/>
</dbReference>
<keyword evidence="5" id="KW-1185">Reference proteome</keyword>
<feature type="region of interest" description="Disordered" evidence="1">
    <location>
        <begin position="1"/>
        <end position="22"/>
    </location>
</feature>
<sequence>MADEGFFIDWDGNARSTSDPGGGYLCEADTVARYVAIMTKSGALMHEGTYYKTLADIEKAGIKASLVPGSHPWGSKAEGF</sequence>
<reference evidence="5" key="2">
    <citation type="submission" date="2019-09" db="EMBL/GenBank/DDBJ databases">
        <title>Isolation and complete genome sequencing of Methylocystis species.</title>
        <authorList>
            <person name="Rumah B.L."/>
            <person name="Stead C.E."/>
            <person name="Stevens B.C."/>
            <person name="Minton N.P."/>
            <person name="Grosse-Honebrink A."/>
            <person name="Zhang Y."/>
        </authorList>
    </citation>
    <scope>NUCLEOTIDE SEQUENCE [LARGE SCALE GENOMIC DNA]</scope>
    <source>
        <strain evidence="5">BRCS1</strain>
    </source>
</reference>
<organism evidence="2 4">
    <name type="scientific">Methylocystis rosea</name>
    <dbReference type="NCBI Taxonomy" id="173366"/>
    <lineage>
        <taxon>Bacteria</taxon>
        <taxon>Pseudomonadati</taxon>
        <taxon>Pseudomonadota</taxon>
        <taxon>Alphaproteobacteria</taxon>
        <taxon>Hyphomicrobiales</taxon>
        <taxon>Methylocystaceae</taxon>
        <taxon>Methylocystis</taxon>
    </lineage>
</organism>
<evidence type="ECO:0000256" key="1">
    <source>
        <dbReference type="SAM" id="MobiDB-lite"/>
    </source>
</evidence>
<name>A0A3G8M9U6_9HYPH</name>
<accession>A0A3G8M9U6</accession>
<reference evidence="3 5" key="3">
    <citation type="journal article" date="2021" name="AMB Express">
        <title>Isolation and characterisation of Methylocystis spp. for poly-3-hydroxybutyrate production using waste methane feedstocks.</title>
        <authorList>
            <person name="Rumah B.L."/>
            <person name="Stead C.E."/>
            <person name="Claxton Stevens B.H."/>
            <person name="Minton N.P."/>
            <person name="Grosse-Honebrink A."/>
            <person name="Zhang Y."/>
        </authorList>
    </citation>
    <scope>NUCLEOTIDE SEQUENCE [LARGE SCALE GENOMIC DNA]</scope>
    <source>
        <strain evidence="3 5">BRCS1</strain>
    </source>
</reference>
<dbReference type="RefSeq" id="WP_029652184.1">
    <property type="nucleotide sequence ID" value="NZ_CP034086.1"/>
</dbReference>